<feature type="region of interest" description="Disordered" evidence="9">
    <location>
        <begin position="215"/>
        <end position="241"/>
    </location>
</feature>
<evidence type="ECO:0000256" key="2">
    <source>
        <dbReference type="ARBA" id="ARBA00005434"/>
    </source>
</evidence>
<dbReference type="GeneID" id="19158988"/>
<comment type="function">
    <text evidence="1 8">DNA-binding protein that binds to both single- and double-stranded DNA. Binds preferentially to UV-damaged DNA. May be involved in DNA-metabolic processes.</text>
</comment>
<keyword evidence="5" id="KW-0677">Repeat</keyword>
<feature type="compositionally biased region" description="Basic and acidic residues" evidence="9">
    <location>
        <begin position="59"/>
        <end position="75"/>
    </location>
</feature>
<organism evidence="10 11">
    <name type="scientific">Capronia coronata CBS 617.96</name>
    <dbReference type="NCBI Taxonomy" id="1182541"/>
    <lineage>
        <taxon>Eukaryota</taxon>
        <taxon>Fungi</taxon>
        <taxon>Dikarya</taxon>
        <taxon>Ascomycota</taxon>
        <taxon>Pezizomycotina</taxon>
        <taxon>Eurotiomycetes</taxon>
        <taxon>Chaetothyriomycetidae</taxon>
        <taxon>Chaetothyriales</taxon>
        <taxon>Herpotrichiellaceae</taxon>
        <taxon>Capronia</taxon>
    </lineage>
</organism>
<keyword evidence="4 8" id="KW-0853">WD repeat</keyword>
<evidence type="ECO:0000256" key="6">
    <source>
        <dbReference type="ARBA" id="ARBA00022763"/>
    </source>
</evidence>
<dbReference type="Gene3D" id="2.130.10.10">
    <property type="entry name" value="YVTN repeat-like/Quinoprotein amine dehydrogenase"/>
    <property type="match status" value="1"/>
</dbReference>
<dbReference type="PANTHER" id="PTHR14773">
    <property type="entry name" value="WD REPEAT-CONTAINING PROTEIN 76"/>
    <property type="match status" value="1"/>
</dbReference>
<comment type="similarity">
    <text evidence="2 8">Belongs to the WD repeat DDB2/WDR76 family.</text>
</comment>
<dbReference type="STRING" id="1182541.W9YMU4"/>
<dbReference type="InterPro" id="IPR001680">
    <property type="entry name" value="WD40_rpt"/>
</dbReference>
<evidence type="ECO:0000256" key="7">
    <source>
        <dbReference type="ARBA" id="ARBA00023125"/>
    </source>
</evidence>
<evidence type="ECO:0000313" key="10">
    <source>
        <dbReference type="EMBL" id="EXJ90995.1"/>
    </source>
</evidence>
<dbReference type="InterPro" id="IPR050853">
    <property type="entry name" value="WD_repeat_DNA-damage-binding"/>
</dbReference>
<accession>W9YMU4</accession>
<evidence type="ECO:0000313" key="11">
    <source>
        <dbReference type="Proteomes" id="UP000019484"/>
    </source>
</evidence>
<keyword evidence="7 8" id="KW-0238">DNA-binding</keyword>
<sequence length="529" mass="58966">MARGAAPVEQSDFEKQRLANIAERDALLKKLTQEAQQAGLYSKPPSAGTQNGQKRSARRKEPSAKRVKKEVEVAPRRTSSRLAGIQPDSEAAKQKAEEEYEKAKEVEKQKRQRVTGDLNFADGSSLIGTDVLLKGVARPYERTFDEDDIRETTDKDLKTLRQKMSSLELWNAWEPNRIKITPERIYSMSFHPNPTKPIVFAGDKMGNLGIVDASQTRKAVKQEEDEDEDDDDQDPEITTIKPHTRTISAMHTHPSKPETLYTASYDSSIRATDLQKGVAVEIYGPGNKEEDEPVSGVDIAASDPNVVYFTTLNGAFGRYDLRQDPSQADLYQLSDKKIGGFSLNPVAPHYVATASLDRFMRLWDLRKITQKLPTLVGEHESRLSVSHAAFNTAGQVATTSYDDTIKVHSFGAKNNKTPFAALESMNLWKPGFQLDEAAMKPEVIIRHNNQTGRWTTILKPQWQMYPEDNIQKLVVGNMNRFVDIYSADGTQLAQLGGEGVTAVPAVAVFHPTRDWVVGGTASGKMCLWM</sequence>
<dbReference type="InterPro" id="IPR036322">
    <property type="entry name" value="WD40_repeat_dom_sf"/>
</dbReference>
<gene>
    <name evidence="10" type="ORF">A1O1_04102</name>
</gene>
<dbReference type="Proteomes" id="UP000019484">
    <property type="component" value="Unassembled WGS sequence"/>
</dbReference>
<dbReference type="GO" id="GO:0003677">
    <property type="term" value="F:DNA binding"/>
    <property type="evidence" value="ECO:0007669"/>
    <property type="project" value="UniProtKB-UniRule"/>
</dbReference>
<feature type="compositionally biased region" description="Acidic residues" evidence="9">
    <location>
        <begin position="223"/>
        <end position="235"/>
    </location>
</feature>
<dbReference type="PANTHER" id="PTHR14773:SF0">
    <property type="entry name" value="WD REPEAT-CONTAINING PROTEIN 76"/>
    <property type="match status" value="1"/>
</dbReference>
<keyword evidence="11" id="KW-1185">Reference proteome</keyword>
<dbReference type="eggNOG" id="KOG4328">
    <property type="taxonomic scope" value="Eukaryota"/>
</dbReference>
<dbReference type="SUPFAM" id="SSF50978">
    <property type="entry name" value="WD40 repeat-like"/>
    <property type="match status" value="1"/>
</dbReference>
<feature type="compositionally biased region" description="Basic and acidic residues" evidence="9">
    <location>
        <begin position="90"/>
        <end position="109"/>
    </location>
</feature>
<dbReference type="FunFam" id="2.130.10.10:FF:000562">
    <property type="entry name" value="DNA damage-binding protein CMR1"/>
    <property type="match status" value="1"/>
</dbReference>
<protein>
    <recommendedName>
        <fullName evidence="3 8">DNA damage-binding protein CMR1</fullName>
    </recommendedName>
</protein>
<evidence type="ECO:0000256" key="8">
    <source>
        <dbReference type="RuleBase" id="RU365004"/>
    </source>
</evidence>
<dbReference type="RefSeq" id="XP_007723189.1">
    <property type="nucleotide sequence ID" value="XM_007724999.1"/>
</dbReference>
<dbReference type="GO" id="GO:2000001">
    <property type="term" value="P:regulation of DNA damage checkpoint"/>
    <property type="evidence" value="ECO:0007669"/>
    <property type="project" value="TreeGrafter"/>
</dbReference>
<dbReference type="GO" id="GO:0006974">
    <property type="term" value="P:DNA damage response"/>
    <property type="evidence" value="ECO:0007669"/>
    <property type="project" value="UniProtKB-KW"/>
</dbReference>
<comment type="caution">
    <text evidence="10">The sequence shown here is derived from an EMBL/GenBank/DDBJ whole genome shotgun (WGS) entry which is preliminary data.</text>
</comment>
<evidence type="ECO:0000256" key="3">
    <source>
        <dbReference type="ARBA" id="ARBA00021132"/>
    </source>
</evidence>
<evidence type="ECO:0000256" key="5">
    <source>
        <dbReference type="ARBA" id="ARBA00022737"/>
    </source>
</evidence>
<dbReference type="AlphaFoldDB" id="W9YMU4"/>
<name>W9YMU4_9EURO</name>
<evidence type="ECO:0000256" key="9">
    <source>
        <dbReference type="SAM" id="MobiDB-lite"/>
    </source>
</evidence>
<dbReference type="EMBL" id="AMWN01000003">
    <property type="protein sequence ID" value="EXJ90995.1"/>
    <property type="molecule type" value="Genomic_DNA"/>
</dbReference>
<dbReference type="SMART" id="SM00320">
    <property type="entry name" value="WD40"/>
    <property type="match status" value="4"/>
</dbReference>
<reference evidence="10 11" key="1">
    <citation type="submission" date="2013-03" db="EMBL/GenBank/DDBJ databases">
        <title>The Genome Sequence of Capronia coronata CBS 617.96.</title>
        <authorList>
            <consortium name="The Broad Institute Genomics Platform"/>
            <person name="Cuomo C."/>
            <person name="de Hoog S."/>
            <person name="Gorbushina A."/>
            <person name="Walker B."/>
            <person name="Young S.K."/>
            <person name="Zeng Q."/>
            <person name="Gargeya S."/>
            <person name="Fitzgerald M."/>
            <person name="Haas B."/>
            <person name="Abouelleil A."/>
            <person name="Allen A.W."/>
            <person name="Alvarado L."/>
            <person name="Arachchi H.M."/>
            <person name="Berlin A.M."/>
            <person name="Chapman S.B."/>
            <person name="Gainer-Dewar J."/>
            <person name="Goldberg J."/>
            <person name="Griggs A."/>
            <person name="Gujja S."/>
            <person name="Hansen M."/>
            <person name="Howarth C."/>
            <person name="Imamovic A."/>
            <person name="Ireland A."/>
            <person name="Larimer J."/>
            <person name="McCowan C."/>
            <person name="Murphy C."/>
            <person name="Pearson M."/>
            <person name="Poon T.W."/>
            <person name="Priest M."/>
            <person name="Roberts A."/>
            <person name="Saif S."/>
            <person name="Shea T."/>
            <person name="Sisk P."/>
            <person name="Sykes S."/>
            <person name="Wortman J."/>
            <person name="Nusbaum C."/>
            <person name="Birren B."/>
        </authorList>
    </citation>
    <scope>NUCLEOTIDE SEQUENCE [LARGE SCALE GENOMIC DNA]</scope>
    <source>
        <strain evidence="10 11">CBS 617.96</strain>
    </source>
</reference>
<feature type="region of interest" description="Disordered" evidence="9">
    <location>
        <begin position="36"/>
        <end position="113"/>
    </location>
</feature>
<dbReference type="HOGENOM" id="CLU_017019_1_1_1"/>
<proteinExistence type="inferred from homology"/>
<dbReference type="GO" id="GO:0005634">
    <property type="term" value="C:nucleus"/>
    <property type="evidence" value="ECO:0007669"/>
    <property type="project" value="TreeGrafter"/>
</dbReference>
<keyword evidence="6 8" id="KW-0227">DNA damage</keyword>
<evidence type="ECO:0000256" key="1">
    <source>
        <dbReference type="ARBA" id="ARBA00002653"/>
    </source>
</evidence>
<evidence type="ECO:0000256" key="4">
    <source>
        <dbReference type="ARBA" id="ARBA00022574"/>
    </source>
</evidence>
<dbReference type="InterPro" id="IPR015943">
    <property type="entry name" value="WD40/YVTN_repeat-like_dom_sf"/>
</dbReference>
<dbReference type="OrthoDB" id="9890280at2759"/>